<keyword evidence="2" id="KW-0067">ATP-binding</keyword>
<dbReference type="PANTHER" id="PTHR30050:SF4">
    <property type="entry name" value="ATP-BINDING PROTEIN RV3427C IN INSERTION SEQUENCE-RELATED"/>
    <property type="match status" value="1"/>
</dbReference>
<dbReference type="EMBL" id="MT144530">
    <property type="protein sequence ID" value="QJA54698.1"/>
    <property type="molecule type" value="Genomic_DNA"/>
</dbReference>
<dbReference type="GO" id="GO:0006260">
    <property type="term" value="P:DNA replication"/>
    <property type="evidence" value="ECO:0007669"/>
    <property type="project" value="TreeGrafter"/>
</dbReference>
<dbReference type="SMART" id="SM00382">
    <property type="entry name" value="AAA"/>
    <property type="match status" value="1"/>
</dbReference>
<organism evidence="2">
    <name type="scientific">viral metagenome</name>
    <dbReference type="NCBI Taxonomy" id="1070528"/>
    <lineage>
        <taxon>unclassified sequences</taxon>
        <taxon>metagenomes</taxon>
        <taxon>organismal metagenomes</taxon>
    </lineage>
</organism>
<dbReference type="InterPro" id="IPR027417">
    <property type="entry name" value="P-loop_NTPase"/>
</dbReference>
<name>A0A6H2A4K0_9ZZZZ</name>
<keyword evidence="2" id="KW-0547">Nucleotide-binding</keyword>
<evidence type="ECO:0000313" key="2">
    <source>
        <dbReference type="EMBL" id="QJA54698.1"/>
    </source>
</evidence>
<dbReference type="SUPFAM" id="SSF52540">
    <property type="entry name" value="P-loop containing nucleoside triphosphate hydrolases"/>
    <property type="match status" value="1"/>
</dbReference>
<dbReference type="Gene3D" id="3.40.50.300">
    <property type="entry name" value="P-loop containing nucleotide triphosphate hydrolases"/>
    <property type="match status" value="1"/>
</dbReference>
<dbReference type="Pfam" id="PF01695">
    <property type="entry name" value="IstB_IS21"/>
    <property type="match status" value="1"/>
</dbReference>
<dbReference type="PANTHER" id="PTHR30050">
    <property type="entry name" value="CHROMOSOMAL REPLICATION INITIATOR PROTEIN DNAA"/>
    <property type="match status" value="1"/>
</dbReference>
<dbReference type="CDD" id="cd00009">
    <property type="entry name" value="AAA"/>
    <property type="match status" value="1"/>
</dbReference>
<accession>A0A6H2A4K0</accession>
<dbReference type="GO" id="GO:0005524">
    <property type="term" value="F:ATP binding"/>
    <property type="evidence" value="ECO:0007669"/>
    <property type="project" value="UniProtKB-KW"/>
</dbReference>
<reference evidence="2" key="1">
    <citation type="submission" date="2020-03" db="EMBL/GenBank/DDBJ databases">
        <title>The deep terrestrial virosphere.</title>
        <authorList>
            <person name="Holmfeldt K."/>
            <person name="Nilsson E."/>
            <person name="Simone D."/>
            <person name="Lopez-Fernandez M."/>
            <person name="Wu X."/>
            <person name="de Brujin I."/>
            <person name="Lundin D."/>
            <person name="Andersson A."/>
            <person name="Bertilsson S."/>
            <person name="Dopson M."/>
        </authorList>
    </citation>
    <scope>NUCLEOTIDE SEQUENCE</scope>
    <source>
        <strain evidence="2">TM448A05540</strain>
    </source>
</reference>
<sequence>MKELGQGNQIIDNLSLDRCECCNKRFRLPNRKWCRRCIDRWYRNQKGGSKCIIPMDYNTAEITDFSDKVGLFEDWLFNLTDNLYFYGDTGTGKTRAMYALMKNLAKEGYSVALAEFMKICCEIRETYQADSVKSELAIIRKYDNLDVLFIDDLGLQSNLVSDFSYLTFYQILNTRIMNCLPTVISSNKTPEQIGLVFDKRIASRLLTFEVVEFKGNDKRETKGIKK</sequence>
<dbReference type="InterPro" id="IPR003593">
    <property type="entry name" value="AAA+_ATPase"/>
</dbReference>
<proteinExistence type="predicted"/>
<protein>
    <submittedName>
        <fullName evidence="2">Putative IstB domain protein ATP-binding protein</fullName>
    </submittedName>
</protein>
<gene>
    <name evidence="2" type="ORF">TM448A05540_0003</name>
</gene>
<feature type="domain" description="AAA+ ATPase" evidence="1">
    <location>
        <begin position="79"/>
        <end position="207"/>
    </location>
</feature>
<dbReference type="AlphaFoldDB" id="A0A6H2A4K0"/>
<dbReference type="InterPro" id="IPR002611">
    <property type="entry name" value="IstB_ATP-bd"/>
</dbReference>
<evidence type="ECO:0000259" key="1">
    <source>
        <dbReference type="SMART" id="SM00382"/>
    </source>
</evidence>